<protein>
    <submittedName>
        <fullName evidence="11">ABC transporter, permease protein, putative</fullName>
    </submittedName>
</protein>
<feature type="transmembrane region" description="Helical" evidence="9">
    <location>
        <begin position="102"/>
        <end position="120"/>
    </location>
</feature>
<dbReference type="KEGG" id="cpm:G5S_0788"/>
<evidence type="ECO:0000256" key="7">
    <source>
        <dbReference type="ARBA" id="ARBA00023136"/>
    </source>
</evidence>
<dbReference type="EMBL" id="CP002608">
    <property type="protein sequence ID" value="AEB41733.1"/>
    <property type="molecule type" value="Genomic_DNA"/>
</dbReference>
<dbReference type="GO" id="GO:0046983">
    <property type="term" value="F:protein dimerization activity"/>
    <property type="evidence" value="ECO:0007669"/>
    <property type="project" value="InterPro"/>
</dbReference>
<dbReference type="SUPFAM" id="SSF81345">
    <property type="entry name" value="ABC transporter involved in vitamin B12 uptake, BtuC"/>
    <property type="match status" value="1"/>
</dbReference>
<dbReference type="GO" id="GO:0043190">
    <property type="term" value="C:ATP-binding cassette (ABC) transporter complex"/>
    <property type="evidence" value="ECO:0007669"/>
    <property type="project" value="InterPro"/>
</dbReference>
<dbReference type="Gene3D" id="1.10.3470.10">
    <property type="entry name" value="ABC transporter involved in vitamin B12 uptake, BtuC"/>
    <property type="match status" value="1"/>
</dbReference>
<accession>A0AA34WI43</accession>
<dbReference type="InterPro" id="IPR036421">
    <property type="entry name" value="Fe_dep_repressor_sf"/>
</dbReference>
<keyword evidence="7 9" id="KW-0472">Membrane</keyword>
<feature type="transmembrane region" description="Helical" evidence="9">
    <location>
        <begin position="275"/>
        <end position="298"/>
    </location>
</feature>
<evidence type="ECO:0000256" key="1">
    <source>
        <dbReference type="ARBA" id="ARBA00004429"/>
    </source>
</evidence>
<dbReference type="PANTHER" id="PTHR30477:SF3">
    <property type="entry name" value="METAL TRANSPORT SYSTEM MEMBRANE PROTEIN CT_069-RELATED"/>
    <property type="match status" value="1"/>
</dbReference>
<gene>
    <name evidence="11" type="ordered locus">G5S_0788</name>
</gene>
<dbReference type="AlphaFoldDB" id="A0AA34WI43"/>
<dbReference type="Pfam" id="PF02742">
    <property type="entry name" value="Fe_dep_repr_C"/>
    <property type="match status" value="1"/>
</dbReference>
<evidence type="ECO:0000256" key="2">
    <source>
        <dbReference type="ARBA" id="ARBA00008034"/>
    </source>
</evidence>
<keyword evidence="5 8" id="KW-0812">Transmembrane</keyword>
<dbReference type="GO" id="GO:0055085">
    <property type="term" value="P:transmembrane transport"/>
    <property type="evidence" value="ECO:0007669"/>
    <property type="project" value="InterPro"/>
</dbReference>
<evidence type="ECO:0000313" key="11">
    <source>
        <dbReference type="EMBL" id="AEB41733.1"/>
    </source>
</evidence>
<dbReference type="Proteomes" id="UP000008305">
    <property type="component" value="Chromosome"/>
</dbReference>
<feature type="transmembrane region" description="Helical" evidence="9">
    <location>
        <begin position="6"/>
        <end position="34"/>
    </location>
</feature>
<dbReference type="InterPro" id="IPR022689">
    <property type="entry name" value="Iron_dep_repressor"/>
</dbReference>
<dbReference type="CDD" id="cd06550">
    <property type="entry name" value="TM_ABC_iron-siderophores_like"/>
    <property type="match status" value="1"/>
</dbReference>
<dbReference type="InterPro" id="IPR001626">
    <property type="entry name" value="ABC_TroCD"/>
</dbReference>
<evidence type="ECO:0000256" key="8">
    <source>
        <dbReference type="RuleBase" id="RU003943"/>
    </source>
</evidence>
<proteinExistence type="inferred from homology"/>
<evidence type="ECO:0000256" key="9">
    <source>
        <dbReference type="SAM" id="Phobius"/>
    </source>
</evidence>
<keyword evidence="6 9" id="KW-1133">Transmembrane helix</keyword>
<reference evidence="11 12" key="1">
    <citation type="journal article" date="2011" name="J. Bacteriol.">
        <title>Genome sequence of the obligate intracellular animal pathogen Chlamydia pecorum E58.</title>
        <authorList>
            <person name="Mojica S."/>
            <person name="Huot Creasy H."/>
            <person name="Daugherty S."/>
            <person name="Read T.D."/>
            <person name="Kim T."/>
            <person name="Kaltenboeck B."/>
            <person name="Bavoil P."/>
            <person name="Myers G.S."/>
        </authorList>
    </citation>
    <scope>NUCLEOTIDE SEQUENCE [LARGE SCALE GENOMIC DNA]</scope>
    <source>
        <strain evidence="11 12">E58</strain>
    </source>
</reference>
<dbReference type="InterPro" id="IPR001367">
    <property type="entry name" value="Fe_dep_repressor"/>
</dbReference>
<evidence type="ECO:0000259" key="10">
    <source>
        <dbReference type="Pfam" id="PF02742"/>
    </source>
</evidence>
<evidence type="ECO:0000256" key="4">
    <source>
        <dbReference type="ARBA" id="ARBA00022475"/>
    </source>
</evidence>
<dbReference type="InterPro" id="IPR036388">
    <property type="entry name" value="WH-like_DNA-bd_sf"/>
</dbReference>
<comment type="similarity">
    <text evidence="2 8">Belongs to the ABC-3 integral membrane protein family.</text>
</comment>
<sequence length="449" mass="50718">MPTCIFSNAIFLSSFIAVVWICMTTALWGGILLVNRQLLLSESLSHASYPGLLFGALLSQWASSFFNSTLVIIICGCLAAILGYSTIFFLEKTLRMHKDAALCFVLVVFFAIGVILASYVKDSSPILYNRINAYLYGQAATLGFTEAIVAIFVFFLSLGTLWWFYHQVIVTIFDKDYAKTCGLNTFLADVVILIFVALVIVSGVRSVGIVLISAMFVGPSLAARQLSDRLSSILMLSTCFGGVCGAVGCYVSVAMTCSTTIGQKYLEVTLPTGPLVVICAGGIACLAFLFSPKSGWVVRSFRKIRFRFLKHQEHLLKVFWYLFEDGHENIGEGDFVCCYKYQEYFGPKPFPKWRIWLLQVQKLVEYKNYRYQLTEKGKFTAAKLVRAHRLWESYLVHSLDFNETQVHNFAEEVEHVLTDELDSELTERLRDPSYDPHNQIIPEFKREKE</sequence>
<feature type="transmembrane region" description="Helical" evidence="9">
    <location>
        <begin position="69"/>
        <end position="90"/>
    </location>
</feature>
<comment type="subcellular location">
    <subcellularLocation>
        <location evidence="1">Cell inner membrane</location>
        <topology evidence="1">Multi-pass membrane protein</topology>
    </subcellularLocation>
    <subcellularLocation>
        <location evidence="8">Cell membrane</location>
        <topology evidence="8">Multi-pass membrane protein</topology>
    </subcellularLocation>
</comment>
<dbReference type="GO" id="GO:0010043">
    <property type="term" value="P:response to zinc ion"/>
    <property type="evidence" value="ECO:0007669"/>
    <property type="project" value="TreeGrafter"/>
</dbReference>
<name>A0AA34WI43_CHLPE</name>
<keyword evidence="12" id="KW-1185">Reference proteome</keyword>
<feature type="transmembrane region" description="Helical" evidence="9">
    <location>
        <begin position="233"/>
        <end position="255"/>
    </location>
</feature>
<organism evidence="11 12">
    <name type="scientific">Chlamydia pecorum (strain ATCC VR-628 / DSM 29919 / E58)</name>
    <name type="common">Chlamydophila pecorum</name>
    <dbReference type="NCBI Taxonomy" id="331635"/>
    <lineage>
        <taxon>Bacteria</taxon>
        <taxon>Pseudomonadati</taxon>
        <taxon>Chlamydiota</taxon>
        <taxon>Chlamydiia</taxon>
        <taxon>Chlamydiales</taxon>
        <taxon>Chlamydiaceae</taxon>
        <taxon>Chlamydia/Chlamydophila group</taxon>
        <taxon>Chlamydia</taxon>
    </lineage>
</organism>
<feature type="transmembrane region" description="Helical" evidence="9">
    <location>
        <begin position="177"/>
        <end position="201"/>
    </location>
</feature>
<dbReference type="InterPro" id="IPR037294">
    <property type="entry name" value="ABC_BtuC-like"/>
</dbReference>
<feature type="transmembrane region" description="Helical" evidence="9">
    <location>
        <begin position="140"/>
        <end position="165"/>
    </location>
</feature>
<dbReference type="GO" id="GO:0046914">
    <property type="term" value="F:transition metal ion binding"/>
    <property type="evidence" value="ECO:0007669"/>
    <property type="project" value="InterPro"/>
</dbReference>
<evidence type="ECO:0000256" key="3">
    <source>
        <dbReference type="ARBA" id="ARBA00022448"/>
    </source>
</evidence>
<dbReference type="PANTHER" id="PTHR30477">
    <property type="entry name" value="ABC-TRANSPORTER METAL-BINDING PROTEIN"/>
    <property type="match status" value="1"/>
</dbReference>
<dbReference type="Gene3D" id="1.10.10.10">
    <property type="entry name" value="Winged helix-like DNA-binding domain superfamily/Winged helix DNA-binding domain"/>
    <property type="match status" value="1"/>
</dbReference>
<evidence type="ECO:0000256" key="6">
    <source>
        <dbReference type="ARBA" id="ARBA00022989"/>
    </source>
</evidence>
<dbReference type="GO" id="GO:0003700">
    <property type="term" value="F:DNA-binding transcription factor activity"/>
    <property type="evidence" value="ECO:0007669"/>
    <property type="project" value="InterPro"/>
</dbReference>
<dbReference type="RefSeq" id="WP_013712811.1">
    <property type="nucleotide sequence ID" value="NC_015408.1"/>
</dbReference>
<keyword evidence="3 8" id="KW-0813">Transport</keyword>
<evidence type="ECO:0000313" key="12">
    <source>
        <dbReference type="Proteomes" id="UP000008305"/>
    </source>
</evidence>
<dbReference type="SUPFAM" id="SSF47979">
    <property type="entry name" value="Iron-dependent repressor protein, dimerization domain"/>
    <property type="match status" value="1"/>
</dbReference>
<feature type="domain" description="Iron dependent repressor metal binding and dimerisation" evidence="10">
    <location>
        <begin position="374"/>
        <end position="442"/>
    </location>
</feature>
<keyword evidence="4" id="KW-1003">Cell membrane</keyword>
<dbReference type="SMART" id="SM00529">
    <property type="entry name" value="HTH_DTXR"/>
    <property type="match status" value="1"/>
</dbReference>
<dbReference type="Pfam" id="PF00950">
    <property type="entry name" value="ABC-3"/>
    <property type="match status" value="1"/>
</dbReference>
<evidence type="ECO:0000256" key="5">
    <source>
        <dbReference type="ARBA" id="ARBA00022692"/>
    </source>
</evidence>